<dbReference type="InterPro" id="IPR003785">
    <property type="entry name" value="Creatininase/forma_Hydrolase"/>
</dbReference>
<dbReference type="SUPFAM" id="SSF102215">
    <property type="entry name" value="Creatininase"/>
    <property type="match status" value="1"/>
</dbReference>
<dbReference type="EMBL" id="CP129013">
    <property type="protein sequence ID" value="WLR42235.1"/>
    <property type="molecule type" value="Genomic_DNA"/>
</dbReference>
<reference evidence="6 7" key="1">
    <citation type="submission" date="2023-06" db="EMBL/GenBank/DDBJ databases">
        <title>Five Gram-positive bacteria isolated from mangrove sediments in Shenzhen, Guangdong, China.</title>
        <authorList>
            <person name="Yu S."/>
            <person name="Zheng W."/>
            <person name="Huang Y."/>
        </authorList>
    </citation>
    <scope>NUCLEOTIDE SEQUENCE [LARGE SCALE GENOMIC DNA]</scope>
    <source>
        <strain evidence="6 7">SaN35-3</strain>
    </source>
</reference>
<keyword evidence="3" id="KW-0378">Hydrolase</keyword>
<name>A0ABY9JS53_9BACI</name>
<gene>
    <name evidence="6" type="ORF">LC087_16075</name>
</gene>
<evidence type="ECO:0000256" key="2">
    <source>
        <dbReference type="ARBA" id="ARBA00022723"/>
    </source>
</evidence>
<evidence type="ECO:0000313" key="6">
    <source>
        <dbReference type="EMBL" id="WLR42235.1"/>
    </source>
</evidence>
<dbReference type="InterPro" id="IPR024087">
    <property type="entry name" value="Creatininase-like_sf"/>
</dbReference>
<sequence>MLSYKNSTKIIEESGVDTAIISVGATEQFGPYLPMHLDTLIAEKFAEAFGDVLNAYVLPTLPFNTSEEHASYKGTITVSPNVLTGMLEEMIVNLSKQGFKKFVLCNGHGGAYWEAAFVKHLNYKYPEMILITGHRHQAWEDALKETGIEGLKERHAGFLSVCTAMWLCPELVNVASMGSDIPIENNRFADYVSWDRLTKDGCWGKFEKGVYTEEQLAMIGKTFWTSFIEKRSERLKETLENAYQIKMC</sequence>
<dbReference type="RefSeq" id="WP_226543308.1">
    <property type="nucleotide sequence ID" value="NZ_CP129013.1"/>
</dbReference>
<dbReference type="Gene3D" id="3.40.50.10310">
    <property type="entry name" value="Creatininase"/>
    <property type="match status" value="1"/>
</dbReference>
<keyword evidence="4" id="KW-0862">Zinc</keyword>
<organism evidence="6 7">
    <name type="scientific">Bacillus carboniphilus</name>
    <dbReference type="NCBI Taxonomy" id="86663"/>
    <lineage>
        <taxon>Bacteria</taxon>
        <taxon>Bacillati</taxon>
        <taxon>Bacillota</taxon>
        <taxon>Bacilli</taxon>
        <taxon>Bacillales</taxon>
        <taxon>Bacillaceae</taxon>
        <taxon>Bacillus</taxon>
    </lineage>
</organism>
<protein>
    <submittedName>
        <fullName evidence="6">Creatininase family protein</fullName>
    </submittedName>
</protein>
<evidence type="ECO:0000256" key="4">
    <source>
        <dbReference type="ARBA" id="ARBA00022833"/>
    </source>
</evidence>
<accession>A0ABY9JS53</accession>
<evidence type="ECO:0000313" key="7">
    <source>
        <dbReference type="Proteomes" id="UP001197974"/>
    </source>
</evidence>
<evidence type="ECO:0000256" key="1">
    <source>
        <dbReference type="ARBA" id="ARBA00001947"/>
    </source>
</evidence>
<dbReference type="Proteomes" id="UP001197974">
    <property type="component" value="Chromosome"/>
</dbReference>
<proteinExistence type="inferred from homology"/>
<dbReference type="Pfam" id="PF02633">
    <property type="entry name" value="Creatininase"/>
    <property type="match status" value="1"/>
</dbReference>
<comment type="similarity">
    <text evidence="5">Belongs to the creatininase superfamily.</text>
</comment>
<comment type="cofactor">
    <cofactor evidence="1">
        <name>Zn(2+)</name>
        <dbReference type="ChEBI" id="CHEBI:29105"/>
    </cofactor>
</comment>
<evidence type="ECO:0000256" key="5">
    <source>
        <dbReference type="ARBA" id="ARBA00024029"/>
    </source>
</evidence>
<dbReference type="PANTHER" id="PTHR35005">
    <property type="entry name" value="3-DEHYDRO-SCYLLO-INOSOSE HYDROLASE"/>
    <property type="match status" value="1"/>
</dbReference>
<keyword evidence="7" id="KW-1185">Reference proteome</keyword>
<keyword evidence="2" id="KW-0479">Metal-binding</keyword>
<evidence type="ECO:0000256" key="3">
    <source>
        <dbReference type="ARBA" id="ARBA00022801"/>
    </source>
</evidence>
<dbReference type="PANTHER" id="PTHR35005:SF1">
    <property type="entry name" value="2-AMINO-5-FORMYLAMINO-6-RIBOSYLAMINOPYRIMIDIN-4(3H)-ONE 5'-MONOPHOSPHATE DEFORMYLASE"/>
    <property type="match status" value="1"/>
</dbReference>